<evidence type="ECO:0000313" key="2">
    <source>
        <dbReference type="Proteomes" id="UP001060085"/>
    </source>
</evidence>
<keyword evidence="2" id="KW-1185">Reference proteome</keyword>
<accession>A0ACC0CAD7</accession>
<comment type="caution">
    <text evidence="1">The sequence shown here is derived from an EMBL/GenBank/DDBJ whole genome shotgun (WGS) entry which is preliminary data.</text>
</comment>
<proteinExistence type="predicted"/>
<reference evidence="2" key="1">
    <citation type="journal article" date="2023" name="Nat. Plants">
        <title>Single-cell RNA sequencing provides a high-resolution roadmap for understanding the multicellular compartmentation of specialized metabolism.</title>
        <authorList>
            <person name="Sun S."/>
            <person name="Shen X."/>
            <person name="Li Y."/>
            <person name="Li Y."/>
            <person name="Wang S."/>
            <person name="Li R."/>
            <person name="Zhang H."/>
            <person name="Shen G."/>
            <person name="Guo B."/>
            <person name="Wei J."/>
            <person name="Xu J."/>
            <person name="St-Pierre B."/>
            <person name="Chen S."/>
            <person name="Sun C."/>
        </authorList>
    </citation>
    <scope>NUCLEOTIDE SEQUENCE [LARGE SCALE GENOMIC DNA]</scope>
</reference>
<protein>
    <submittedName>
        <fullName evidence="1">Uncharacterized protein</fullName>
    </submittedName>
</protein>
<organism evidence="1 2">
    <name type="scientific">Catharanthus roseus</name>
    <name type="common">Madagascar periwinkle</name>
    <name type="synonym">Vinca rosea</name>
    <dbReference type="NCBI Taxonomy" id="4058"/>
    <lineage>
        <taxon>Eukaryota</taxon>
        <taxon>Viridiplantae</taxon>
        <taxon>Streptophyta</taxon>
        <taxon>Embryophyta</taxon>
        <taxon>Tracheophyta</taxon>
        <taxon>Spermatophyta</taxon>
        <taxon>Magnoliopsida</taxon>
        <taxon>eudicotyledons</taxon>
        <taxon>Gunneridae</taxon>
        <taxon>Pentapetalae</taxon>
        <taxon>asterids</taxon>
        <taxon>lamiids</taxon>
        <taxon>Gentianales</taxon>
        <taxon>Apocynaceae</taxon>
        <taxon>Rauvolfioideae</taxon>
        <taxon>Vinceae</taxon>
        <taxon>Catharanthinae</taxon>
        <taxon>Catharanthus</taxon>
    </lineage>
</organism>
<name>A0ACC0CAD7_CATRO</name>
<dbReference type="EMBL" id="CM044701">
    <property type="protein sequence ID" value="KAI5681891.1"/>
    <property type="molecule type" value="Genomic_DNA"/>
</dbReference>
<dbReference type="Proteomes" id="UP001060085">
    <property type="component" value="Linkage Group LG01"/>
</dbReference>
<sequence length="265" mass="29983">MVRLRDFKSSSGQDVLVIRGNANDPMKVATILTVYRVVSGKYVGPFPKNSYNLSHEGLVLNDQLRGLPILGHHESMDHSLVQESYKVRLFKEKNDDNAPNLLRILAASFHLMKHGPRKTREKTTSSLSLTTLTDLGVNSDFFNILREFKPLWSIVYGIYLEENIEALTSIGNAQEVDKCSSHLMRKVQWNRATLKSHGVFHSSPGNWFSFGHASFALLFFFGHIWHDAITLFRDVFASTNPDSDALVDFGASQKLRDQTTKRQSV</sequence>
<gene>
    <name evidence="1" type="ORF">M9H77_03119</name>
</gene>
<evidence type="ECO:0000313" key="1">
    <source>
        <dbReference type="EMBL" id="KAI5681891.1"/>
    </source>
</evidence>